<dbReference type="AlphaFoldDB" id="A0A7K1T9E9"/>
<evidence type="ECO:0000313" key="1">
    <source>
        <dbReference type="EMBL" id="MVN75036.1"/>
    </source>
</evidence>
<dbReference type="EMBL" id="WQKZ01000001">
    <property type="protein sequence ID" value="MVN75036.1"/>
    <property type="molecule type" value="Genomic_DNA"/>
</dbReference>
<proteinExistence type="predicted"/>
<reference evidence="1 2" key="1">
    <citation type="submission" date="2019-12" db="EMBL/GenBank/DDBJ databases">
        <title>Hymenobacter sp. HMF4947 Genome sequencing and assembly.</title>
        <authorList>
            <person name="Kang H."/>
            <person name="Cha I."/>
            <person name="Kim H."/>
            <person name="Joh K."/>
        </authorList>
    </citation>
    <scope>NUCLEOTIDE SEQUENCE [LARGE SCALE GENOMIC DNA]</scope>
    <source>
        <strain evidence="1 2">HMF4947</strain>
    </source>
</reference>
<comment type="caution">
    <text evidence="1">The sequence shown here is derived from an EMBL/GenBank/DDBJ whole genome shotgun (WGS) entry which is preliminary data.</text>
</comment>
<sequence>MTASEFWDQQDFSYLVTYSFNRGPKRTELIQQTKRELQIARFMRRPKLLQRLQSLEAANSTLIEEGAVFHSTATVIAQINSSSIEAQQVKTIFRNSAAQQFYAGCIPIYRDALVFYSEQGEMLGVLNICFECFYMKTDVGLYLEADVNTYQALRGFLTQLGHPIEDQ</sequence>
<protein>
    <submittedName>
        <fullName evidence="1">Uncharacterized protein</fullName>
    </submittedName>
</protein>
<evidence type="ECO:0000313" key="2">
    <source>
        <dbReference type="Proteomes" id="UP000441336"/>
    </source>
</evidence>
<dbReference type="RefSeq" id="WP_157561805.1">
    <property type="nucleotide sequence ID" value="NZ_WQKZ01000001.1"/>
</dbReference>
<keyword evidence="2" id="KW-1185">Reference proteome</keyword>
<accession>A0A7K1T9E9</accession>
<gene>
    <name evidence="1" type="ORF">GO988_01715</name>
</gene>
<name>A0A7K1T9E9_9BACT</name>
<organism evidence="1 2">
    <name type="scientific">Hymenobacter ginkgonis</name>
    <dbReference type="NCBI Taxonomy" id="2682976"/>
    <lineage>
        <taxon>Bacteria</taxon>
        <taxon>Pseudomonadati</taxon>
        <taxon>Bacteroidota</taxon>
        <taxon>Cytophagia</taxon>
        <taxon>Cytophagales</taxon>
        <taxon>Hymenobacteraceae</taxon>
        <taxon>Hymenobacter</taxon>
    </lineage>
</organism>
<dbReference type="Proteomes" id="UP000441336">
    <property type="component" value="Unassembled WGS sequence"/>
</dbReference>